<reference evidence="3" key="1">
    <citation type="submission" date="2024-04" db="EMBL/GenBank/DDBJ databases">
        <title>Salinicola lusitanus LLJ914,a marine bacterium isolated from the Okinawa Trough.</title>
        <authorList>
            <person name="Li J."/>
        </authorList>
    </citation>
    <scope>NUCLEOTIDE SEQUENCE [LARGE SCALE GENOMIC DNA]</scope>
</reference>
<dbReference type="PANTHER" id="PTHR32046:SF11">
    <property type="entry name" value="IMMUNE-ASSOCIATED NUCLEOTIDE-BINDING PROTEIN 10-LIKE"/>
    <property type="match status" value="1"/>
</dbReference>
<evidence type="ECO:0000313" key="2">
    <source>
        <dbReference type="EMBL" id="KAK7879330.1"/>
    </source>
</evidence>
<evidence type="ECO:0008006" key="4">
    <source>
        <dbReference type="Google" id="ProtNLM"/>
    </source>
</evidence>
<dbReference type="PANTHER" id="PTHR32046">
    <property type="entry name" value="G DOMAIN-CONTAINING PROTEIN"/>
    <property type="match status" value="1"/>
</dbReference>
<dbReference type="SUPFAM" id="SSF52540">
    <property type="entry name" value="P-loop containing nucleoside triphosphate hydrolases"/>
    <property type="match status" value="1"/>
</dbReference>
<dbReference type="InterPro" id="IPR027417">
    <property type="entry name" value="P-loop_NTPase"/>
</dbReference>
<dbReference type="EMBL" id="JBBPFD010000285">
    <property type="protein sequence ID" value="KAK7879330.1"/>
    <property type="molecule type" value="Genomic_DNA"/>
</dbReference>
<gene>
    <name evidence="2" type="ORF">WMY93_033887</name>
</gene>
<organism evidence="2 3">
    <name type="scientific">Mugilogobius chulae</name>
    <name type="common">yellowstripe goby</name>
    <dbReference type="NCBI Taxonomy" id="88201"/>
    <lineage>
        <taxon>Eukaryota</taxon>
        <taxon>Metazoa</taxon>
        <taxon>Chordata</taxon>
        <taxon>Craniata</taxon>
        <taxon>Vertebrata</taxon>
        <taxon>Euteleostomi</taxon>
        <taxon>Actinopterygii</taxon>
        <taxon>Neopterygii</taxon>
        <taxon>Teleostei</taxon>
        <taxon>Neoteleostei</taxon>
        <taxon>Acanthomorphata</taxon>
        <taxon>Gobiaria</taxon>
        <taxon>Gobiiformes</taxon>
        <taxon>Gobioidei</taxon>
        <taxon>Gobiidae</taxon>
        <taxon>Gobionellinae</taxon>
        <taxon>Mugilogobius</taxon>
    </lineage>
</organism>
<sequence length="450" mass="52194">MGVKFEDKVWFEIVTDEKHRAQSQSQTSEVSVYEIFGFESKEMPFSLTIIDTPGYGDTRGIEYDNIITKKLLDLFSAPEDVHGIKTLDAVGLVLKASENRLDERMAYIFNSVTSVFGKDMEKNIVAMITHSDGKTPNDALKALEDANIKYAKTEANDPVYFLFNNSQKEKIEKKRNAERFASNAFDIAEDGMSEFKDFLEKTNPQSLDETTNVLKERNRLDASIDNFKERVEHIEIQQKAIQENKKELEKLKDSITNMYTIVKKTETYKVKETCNKTALSCTKCEETCHKECTWARHIPWCDVMSKGRCTICSGKCSARDHLREKKRYVTKTKNVDEKMIDWHQRYTAEEKSKSKKTLLEHLQDDMKQLQKDKDQFLDEAYEAIEQLEKIALNADAATTYTSLDFLIEKMEERGNREKVINLKRKKTEIEEKSQGGAGYLQRCRKMLKQW</sequence>
<keyword evidence="3" id="KW-1185">Reference proteome</keyword>
<feature type="coiled-coil region" evidence="1">
    <location>
        <begin position="217"/>
        <end position="258"/>
    </location>
</feature>
<comment type="caution">
    <text evidence="2">The sequence shown here is derived from an EMBL/GenBank/DDBJ whole genome shotgun (WGS) entry which is preliminary data.</text>
</comment>
<dbReference type="Gene3D" id="3.40.50.300">
    <property type="entry name" value="P-loop containing nucleotide triphosphate hydrolases"/>
    <property type="match status" value="1"/>
</dbReference>
<evidence type="ECO:0000256" key="1">
    <source>
        <dbReference type="SAM" id="Coils"/>
    </source>
</evidence>
<dbReference type="Proteomes" id="UP001460270">
    <property type="component" value="Unassembled WGS sequence"/>
</dbReference>
<keyword evidence="1" id="KW-0175">Coiled coil</keyword>
<proteinExistence type="predicted"/>
<accession>A0AAW0MLZ6</accession>
<dbReference type="AlphaFoldDB" id="A0AAW0MLZ6"/>
<protein>
    <recommendedName>
        <fullName evidence="4">AIG1-type G domain-containing protein</fullName>
    </recommendedName>
</protein>
<feature type="coiled-coil region" evidence="1">
    <location>
        <begin position="352"/>
        <end position="397"/>
    </location>
</feature>
<name>A0AAW0MLZ6_9GOBI</name>
<evidence type="ECO:0000313" key="3">
    <source>
        <dbReference type="Proteomes" id="UP001460270"/>
    </source>
</evidence>